<dbReference type="GO" id="GO:0008478">
    <property type="term" value="F:pyridoxal kinase activity"/>
    <property type="evidence" value="ECO:0007669"/>
    <property type="project" value="UniProtKB-EC"/>
</dbReference>
<evidence type="ECO:0000256" key="6">
    <source>
        <dbReference type="ARBA" id="ARBA00022840"/>
    </source>
</evidence>
<dbReference type="Pfam" id="PF08543">
    <property type="entry name" value="Phos_pyr_kin"/>
    <property type="match status" value="1"/>
</dbReference>
<protein>
    <recommendedName>
        <fullName evidence="2">pyridoxal kinase</fullName>
        <ecNumber evidence="2">2.7.1.35</ecNumber>
    </recommendedName>
</protein>
<dbReference type="InterPro" id="IPR013749">
    <property type="entry name" value="PM/HMP-P_kinase-1"/>
</dbReference>
<dbReference type="KEGG" id="tpf:TPHA_0M01790"/>
<dbReference type="STRING" id="1071381.G8C0N9"/>
<keyword evidence="9" id="KW-1185">Reference proteome</keyword>
<comment type="similarity">
    <text evidence="1">Belongs to the pyridoxine kinase family.</text>
</comment>
<dbReference type="HOGENOM" id="CLU_046496_1_0_1"/>
<dbReference type="Proteomes" id="UP000005666">
    <property type="component" value="Chromosome 13"/>
</dbReference>
<evidence type="ECO:0000256" key="5">
    <source>
        <dbReference type="ARBA" id="ARBA00022777"/>
    </source>
</evidence>
<dbReference type="OrthoDB" id="2104723at2759"/>
<dbReference type="eggNOG" id="KOG2599">
    <property type="taxonomic scope" value="Eukaryota"/>
</dbReference>
<keyword evidence="3" id="KW-0808">Transferase</keyword>
<dbReference type="PANTHER" id="PTHR10534">
    <property type="entry name" value="PYRIDOXAL KINASE"/>
    <property type="match status" value="1"/>
</dbReference>
<evidence type="ECO:0000256" key="4">
    <source>
        <dbReference type="ARBA" id="ARBA00022741"/>
    </source>
</evidence>
<dbReference type="CDD" id="cd01173">
    <property type="entry name" value="pyridoxal_pyridoxamine_kinase"/>
    <property type="match status" value="1"/>
</dbReference>
<dbReference type="RefSeq" id="XP_003688188.1">
    <property type="nucleotide sequence ID" value="XM_003688140.1"/>
</dbReference>
<evidence type="ECO:0000313" key="9">
    <source>
        <dbReference type="Proteomes" id="UP000005666"/>
    </source>
</evidence>
<dbReference type="GeneID" id="11531899"/>
<dbReference type="GO" id="GO:0009443">
    <property type="term" value="P:pyridoxal 5'-phosphate salvage"/>
    <property type="evidence" value="ECO:0007669"/>
    <property type="project" value="InterPro"/>
</dbReference>
<dbReference type="GO" id="GO:0005829">
    <property type="term" value="C:cytosol"/>
    <property type="evidence" value="ECO:0007669"/>
    <property type="project" value="TreeGrafter"/>
</dbReference>
<name>G8C0N9_TETPH</name>
<dbReference type="PANTHER" id="PTHR10534:SF12">
    <property type="entry name" value="PYRIDOXAL KINASE BUD17-RELATED"/>
    <property type="match status" value="1"/>
</dbReference>
<feature type="domain" description="Pyridoxamine kinase/Phosphomethylpyrimidine kinase" evidence="7">
    <location>
        <begin position="86"/>
        <end position="257"/>
    </location>
</feature>
<keyword evidence="6" id="KW-0067">ATP-binding</keyword>
<dbReference type="InterPro" id="IPR029056">
    <property type="entry name" value="Ribokinase-like"/>
</dbReference>
<dbReference type="EMBL" id="HE612868">
    <property type="protein sequence ID" value="CCE65754.1"/>
    <property type="molecule type" value="Genomic_DNA"/>
</dbReference>
<dbReference type="SUPFAM" id="SSF53613">
    <property type="entry name" value="Ribokinase-like"/>
    <property type="match status" value="1"/>
</dbReference>
<keyword evidence="5" id="KW-0418">Kinase</keyword>
<dbReference type="EC" id="2.7.1.35" evidence="2"/>
<accession>G8C0N9</accession>
<evidence type="ECO:0000256" key="1">
    <source>
        <dbReference type="ARBA" id="ARBA00008805"/>
    </source>
</evidence>
<evidence type="ECO:0000256" key="2">
    <source>
        <dbReference type="ARBA" id="ARBA00012104"/>
    </source>
</evidence>
<dbReference type="Gene3D" id="3.40.1190.20">
    <property type="match status" value="1"/>
</dbReference>
<dbReference type="GO" id="GO:0005524">
    <property type="term" value="F:ATP binding"/>
    <property type="evidence" value="ECO:0007669"/>
    <property type="project" value="UniProtKB-KW"/>
</dbReference>
<evidence type="ECO:0000256" key="3">
    <source>
        <dbReference type="ARBA" id="ARBA00022679"/>
    </source>
</evidence>
<dbReference type="InterPro" id="IPR004625">
    <property type="entry name" value="PyrdxlKinase"/>
</dbReference>
<sequence>MTGNNNNQEISERTKRVLSIQSHVVHGYVGNKAATFPLQYQGWEVDALNTVQFSNHPGYQFFTGYSSSPNELVDIISKGLIDESELSYDAILTGYISDVEGLRKIGDLISQLCKDSKKIKWLLDPVLGDNGKLYVSEENIKIYQEILRTASIYVVTPNQFEMEVLTNVKITDLPSLRVAFEVFREHYPTIQNVVVTSVELPEHPDVLTSACSTFNNADKNKLYIDIFEVPIIPAKFSGSGDLFSAILLNNLFSYKPVPKNEGELLKSALHRTLIQEDAILKRTYELTLKEFNHTQTIDNLSIVKDLKLIQSKDLLVDESLYSNVSFKCSSI</sequence>
<dbReference type="NCBIfam" id="TIGR00687">
    <property type="entry name" value="pyridox_kin"/>
    <property type="match status" value="1"/>
</dbReference>
<keyword evidence="4" id="KW-0547">Nucleotide-binding</keyword>
<reference evidence="8 9" key="1">
    <citation type="journal article" date="2011" name="Proc. Natl. Acad. Sci. U.S.A.">
        <title>Evolutionary erosion of yeast sex chromosomes by mating-type switching accidents.</title>
        <authorList>
            <person name="Gordon J.L."/>
            <person name="Armisen D."/>
            <person name="Proux-Wera E."/>
            <person name="Oheigeartaigh S.S."/>
            <person name="Byrne K.P."/>
            <person name="Wolfe K.H."/>
        </authorList>
    </citation>
    <scope>NUCLEOTIDE SEQUENCE [LARGE SCALE GENOMIC DNA]</scope>
    <source>
        <strain evidence="9">ATCC 24235 / CBS 4417 / NBRC 1672 / NRRL Y-8282 / UCD 70-5</strain>
    </source>
</reference>
<proteinExistence type="inferred from homology"/>
<dbReference type="OMA" id="FEMETLT"/>
<dbReference type="AlphaFoldDB" id="G8C0N9"/>
<gene>
    <name evidence="8" type="primary">TPHA0M01790</name>
    <name evidence="8" type="ordered locus">TPHA_0M01790</name>
</gene>
<evidence type="ECO:0000313" key="8">
    <source>
        <dbReference type="EMBL" id="CCE65754.1"/>
    </source>
</evidence>
<evidence type="ECO:0000259" key="7">
    <source>
        <dbReference type="Pfam" id="PF08543"/>
    </source>
</evidence>
<organism evidence="8 9">
    <name type="scientific">Tetrapisispora phaffii (strain ATCC 24235 / CBS 4417 / NBRC 1672 / NRRL Y-8282 / UCD 70-5)</name>
    <name type="common">Yeast</name>
    <name type="synonym">Fabospora phaffii</name>
    <dbReference type="NCBI Taxonomy" id="1071381"/>
    <lineage>
        <taxon>Eukaryota</taxon>
        <taxon>Fungi</taxon>
        <taxon>Dikarya</taxon>
        <taxon>Ascomycota</taxon>
        <taxon>Saccharomycotina</taxon>
        <taxon>Saccharomycetes</taxon>
        <taxon>Saccharomycetales</taxon>
        <taxon>Saccharomycetaceae</taxon>
        <taxon>Tetrapisispora</taxon>
    </lineage>
</organism>